<accession>K2MSR9</accession>
<dbReference type="PANTHER" id="PTHR33744:SF1">
    <property type="entry name" value="DNA-BINDING TRANSCRIPTIONAL ACTIVATOR ADER"/>
    <property type="match status" value="1"/>
</dbReference>
<dbReference type="InterPro" id="IPR042070">
    <property type="entry name" value="PucR_C-HTH_sf"/>
</dbReference>
<feature type="domain" description="Purine catabolism PurC-like" evidence="2">
    <location>
        <begin position="5"/>
        <end position="111"/>
    </location>
</feature>
<feature type="domain" description="CdaR GGDEF-like" evidence="4">
    <location>
        <begin position="281"/>
        <end position="404"/>
    </location>
</feature>
<dbReference type="InterPro" id="IPR025736">
    <property type="entry name" value="PucR_C-HTH_dom"/>
</dbReference>
<reference evidence="5 6" key="1">
    <citation type="journal article" date="2012" name="J. Bacteriol.">
        <title>Genome Sequence of Nitratireductor pacificus Type Strain pht-3B.</title>
        <authorList>
            <person name="Lai Q."/>
            <person name="Li G."/>
            <person name="Shao Z."/>
        </authorList>
    </citation>
    <scope>NUCLEOTIDE SEQUENCE [LARGE SCALE GENOMIC DNA]</scope>
    <source>
        <strain evidence="6">pht-3B</strain>
    </source>
</reference>
<feature type="domain" description="PucR C-terminal helix-turn-helix" evidence="3">
    <location>
        <begin position="458"/>
        <end position="516"/>
    </location>
</feature>
<comment type="caution">
    <text evidence="5">The sequence shown here is derived from an EMBL/GenBank/DDBJ whole genome shotgun (WGS) entry which is preliminary data.</text>
</comment>
<protein>
    <submittedName>
        <fullName evidence="5">Sugar diacid utilization regulator</fullName>
    </submittedName>
</protein>
<evidence type="ECO:0000313" key="6">
    <source>
        <dbReference type="Proteomes" id="UP000006786"/>
    </source>
</evidence>
<dbReference type="InterPro" id="IPR012914">
    <property type="entry name" value="PucR_dom"/>
</dbReference>
<dbReference type="PANTHER" id="PTHR33744">
    <property type="entry name" value="CARBOHYDRATE DIACID REGULATOR"/>
    <property type="match status" value="1"/>
</dbReference>
<dbReference type="Pfam" id="PF13556">
    <property type="entry name" value="HTH_30"/>
    <property type="match status" value="1"/>
</dbReference>
<dbReference type="Proteomes" id="UP000006786">
    <property type="component" value="Unassembled WGS sequence"/>
</dbReference>
<gene>
    <name evidence="5" type="ORF">NA2_01569</name>
</gene>
<dbReference type="STRING" id="391937.NA2_01569"/>
<dbReference type="eggNOG" id="COG2508">
    <property type="taxonomic scope" value="Bacteria"/>
</dbReference>
<dbReference type="Gene3D" id="1.10.10.2840">
    <property type="entry name" value="PucR C-terminal helix-turn-helix domain"/>
    <property type="match status" value="1"/>
</dbReference>
<dbReference type="InterPro" id="IPR041522">
    <property type="entry name" value="CdaR_GGDEF"/>
</dbReference>
<comment type="similarity">
    <text evidence="1">Belongs to the CdaR family.</text>
</comment>
<proteinExistence type="inferred from homology"/>
<name>K2MSR9_9HYPH</name>
<evidence type="ECO:0000259" key="2">
    <source>
        <dbReference type="Pfam" id="PF07905"/>
    </source>
</evidence>
<dbReference type="Pfam" id="PF07905">
    <property type="entry name" value="PucR"/>
    <property type="match status" value="1"/>
</dbReference>
<evidence type="ECO:0000259" key="3">
    <source>
        <dbReference type="Pfam" id="PF13556"/>
    </source>
</evidence>
<keyword evidence="6" id="KW-1185">Reference proteome</keyword>
<dbReference type="AlphaFoldDB" id="K2MSR9"/>
<dbReference type="Pfam" id="PF17853">
    <property type="entry name" value="GGDEF_2"/>
    <property type="match status" value="1"/>
</dbReference>
<organism evidence="5 6">
    <name type="scientific">Nitratireductor pacificus pht-3B</name>
    <dbReference type="NCBI Taxonomy" id="391937"/>
    <lineage>
        <taxon>Bacteria</taxon>
        <taxon>Pseudomonadati</taxon>
        <taxon>Pseudomonadota</taxon>
        <taxon>Alphaproteobacteria</taxon>
        <taxon>Hyphomicrobiales</taxon>
        <taxon>Phyllobacteriaceae</taxon>
        <taxon>Nitratireductor</taxon>
    </lineage>
</organism>
<evidence type="ECO:0000256" key="1">
    <source>
        <dbReference type="ARBA" id="ARBA00006754"/>
    </source>
</evidence>
<evidence type="ECO:0000259" key="4">
    <source>
        <dbReference type="Pfam" id="PF17853"/>
    </source>
</evidence>
<dbReference type="PATRIC" id="fig|391937.3.peg.326"/>
<dbReference type="InterPro" id="IPR051448">
    <property type="entry name" value="CdaR-like_regulators"/>
</dbReference>
<evidence type="ECO:0000313" key="5">
    <source>
        <dbReference type="EMBL" id="EKF20432.1"/>
    </source>
</evidence>
<sequence length="521" mass="58585">MQDGTLLAGKKGLDRVVKTATVLDAPDAVRWLRGEELALTSTYPLLQLRHRLDHFIRELVEYGASGLGLKLNRYMKRVPQKMIDCANALDFPIVVVPENVAWVEIITPVMSSYFEARAGKVIQPELFGGRLSQVSLVDSALQDLLGDLNTLLTNPVMVTSPMDGLILSAPSNPEPDMQDALALLEEDGWACEAIGANRAFTRRTGRRTSIVFTPYEQANGMTGMLVVVERNRKLSNEELDHLGYAKVLISLKVRQIRADQSAIFERQNELVLSLIDRSLGNQTHAALTARYSGMGKRLHARYVGIVVAFHDIDPIRLRGLSNALRVHFSKHGETITGVIANNRVVIMVPEDDERLCQPDIFREQIDTRLLTIGAQEVVWSAGISQVTAVEHFYRAYEQAVQALEHGRSTSNAGGVNLYDETGFYRLFSKGSMQPDVHRFVHEWLGTLIDHDKRHRVDLIDTFRIFLDSNGSYRETARVLNIHHNTVRYRISQITEMTGKKALQPKLRLHYHLALKLLPLVS</sequence>
<dbReference type="EMBL" id="AMRM01000002">
    <property type="protein sequence ID" value="EKF20432.1"/>
    <property type="molecule type" value="Genomic_DNA"/>
</dbReference>